<reference evidence="2" key="1">
    <citation type="submission" date="2020-09" db="EMBL/GenBank/DDBJ databases">
        <title>Whole genome shotgun sequence of Streptomyces cinnamonensis NBRC 15873.</title>
        <authorList>
            <person name="Komaki H."/>
            <person name="Tamura T."/>
        </authorList>
    </citation>
    <scope>NUCLEOTIDE SEQUENCE [LARGE SCALE GENOMIC DNA]</scope>
    <source>
        <strain evidence="2">NBRC 15873</strain>
    </source>
</reference>
<keyword evidence="2" id="KW-1185">Reference proteome</keyword>
<organism evidence="1 2">
    <name type="scientific">Streptomyces virginiae</name>
    <name type="common">Streptomyces cinnamonensis</name>
    <dbReference type="NCBI Taxonomy" id="1961"/>
    <lineage>
        <taxon>Bacteria</taxon>
        <taxon>Bacillati</taxon>
        <taxon>Actinomycetota</taxon>
        <taxon>Actinomycetes</taxon>
        <taxon>Kitasatosporales</taxon>
        <taxon>Streptomycetaceae</taxon>
        <taxon>Streptomyces</taxon>
    </lineage>
</organism>
<dbReference type="RefSeq" id="WP_053684783.1">
    <property type="nucleotide sequence ID" value="NZ_BMRU01000031.1"/>
</dbReference>
<sequence length="127" mass="14664">MSRGARLIPVGFYSDIEFGTAGQPTLYESIIKPHPDKGRVLGYLRSAYMILVGGMGMRDELSPDREFVDEFKLMTDGVWIWPSSYPHYVERYDAEIPPRLAELAASRNWEPPTFHDEEFEDRMPFSD</sequence>
<dbReference type="EMBL" id="BNDV01000008">
    <property type="protein sequence ID" value="GHI14836.1"/>
    <property type="molecule type" value="Genomic_DNA"/>
</dbReference>
<dbReference type="Proteomes" id="UP000660554">
    <property type="component" value="Unassembled WGS sequence"/>
</dbReference>
<gene>
    <name evidence="1" type="ORF">Scinn_42990</name>
</gene>
<dbReference type="GeneID" id="86951788"/>
<evidence type="ECO:0000313" key="2">
    <source>
        <dbReference type="Proteomes" id="UP000660554"/>
    </source>
</evidence>
<comment type="caution">
    <text evidence="1">The sequence shown here is derived from an EMBL/GenBank/DDBJ whole genome shotgun (WGS) entry which is preliminary data.</text>
</comment>
<name>A0ABQ3NQ12_STRVG</name>
<accession>A0ABQ3NQ12</accession>
<evidence type="ECO:0000313" key="1">
    <source>
        <dbReference type="EMBL" id="GHI14836.1"/>
    </source>
</evidence>
<proteinExistence type="predicted"/>
<protein>
    <submittedName>
        <fullName evidence="1">Uncharacterized protein</fullName>
    </submittedName>
</protein>